<evidence type="ECO:0000313" key="3">
    <source>
        <dbReference type="Proteomes" id="UP000515220"/>
    </source>
</evidence>
<name>A0A6S6PMQ9_ACEAC</name>
<dbReference type="EMBL" id="AP023326">
    <property type="protein sequence ID" value="BCI68046.1"/>
    <property type="molecule type" value="Genomic_DNA"/>
</dbReference>
<evidence type="ECO:0000256" key="1">
    <source>
        <dbReference type="SAM" id="Phobius"/>
    </source>
</evidence>
<accession>A0A6S6PMQ9</accession>
<keyword evidence="1" id="KW-0812">Transmembrane</keyword>
<gene>
    <name evidence="2" type="ORF">AAJCM20276_26700</name>
</gene>
<dbReference type="AlphaFoldDB" id="A0A6S6PMQ9"/>
<feature type="transmembrane region" description="Helical" evidence="1">
    <location>
        <begin position="6"/>
        <end position="26"/>
    </location>
</feature>
<sequence>MLDPLSVLIGSAGTLVSVLGLTWLILRGKARRDPFGKNGADEG</sequence>
<proteinExistence type="predicted"/>
<keyword evidence="1" id="KW-1133">Transmembrane helix</keyword>
<organism evidence="2 3">
    <name type="scientific">Acetobacter aceti</name>
    <dbReference type="NCBI Taxonomy" id="435"/>
    <lineage>
        <taxon>Bacteria</taxon>
        <taxon>Pseudomonadati</taxon>
        <taxon>Pseudomonadota</taxon>
        <taxon>Alphaproteobacteria</taxon>
        <taxon>Acetobacterales</taxon>
        <taxon>Acetobacteraceae</taxon>
        <taxon>Acetobacter</taxon>
        <taxon>Acetobacter subgen. Acetobacter</taxon>
    </lineage>
</organism>
<dbReference type="RefSeq" id="WP_219618313.1">
    <property type="nucleotide sequence ID" value="NZ_AP023326.1"/>
</dbReference>
<dbReference type="Proteomes" id="UP000515220">
    <property type="component" value="Chromosome"/>
</dbReference>
<reference evidence="2 3" key="1">
    <citation type="submission" date="2020-07" db="EMBL/GenBank/DDBJ databases">
        <title>Complete Genome Sequence of an acetic acid bacterium, Acetobacter aceti JCM20276.</title>
        <authorList>
            <person name="Hirose Y."/>
            <person name="Mihara H."/>
        </authorList>
    </citation>
    <scope>NUCLEOTIDE SEQUENCE [LARGE SCALE GENOMIC DNA]</scope>
    <source>
        <strain evidence="2 3">JCM20276</strain>
    </source>
</reference>
<protein>
    <submittedName>
        <fullName evidence="2">Uncharacterized protein</fullName>
    </submittedName>
</protein>
<evidence type="ECO:0000313" key="2">
    <source>
        <dbReference type="EMBL" id="BCI68046.1"/>
    </source>
</evidence>
<keyword evidence="1" id="KW-0472">Membrane</keyword>